<dbReference type="InterPro" id="IPR037401">
    <property type="entry name" value="SnoaL-like"/>
</dbReference>
<name>A0A1A9I2B1_9BACT</name>
<dbReference type="Gene3D" id="3.10.450.50">
    <property type="match status" value="1"/>
</dbReference>
<evidence type="ECO:0000313" key="3">
    <source>
        <dbReference type="Proteomes" id="UP000077667"/>
    </source>
</evidence>
<dbReference type="AlphaFoldDB" id="A0A1A9I2B1"/>
<proteinExistence type="predicted"/>
<dbReference type="Pfam" id="PF12680">
    <property type="entry name" value="SnoaL_2"/>
    <property type="match status" value="1"/>
</dbReference>
<dbReference type="EMBL" id="CP015772">
    <property type="protein sequence ID" value="ANH80850.1"/>
    <property type="molecule type" value="Genomic_DNA"/>
</dbReference>
<dbReference type="SUPFAM" id="SSF54427">
    <property type="entry name" value="NTF2-like"/>
    <property type="match status" value="1"/>
</dbReference>
<dbReference type="Proteomes" id="UP000077667">
    <property type="component" value="Chromosome"/>
</dbReference>
<protein>
    <submittedName>
        <fullName evidence="2">Cyclase</fullName>
    </submittedName>
</protein>
<dbReference type="STRING" id="1176587.A8C56_07530"/>
<keyword evidence="3" id="KW-1185">Reference proteome</keyword>
<reference evidence="2 3" key="1">
    <citation type="submission" date="2016-05" db="EMBL/GenBank/DDBJ databases">
        <title>Niabella ginsenosidivorans BS26 whole genome sequencing.</title>
        <authorList>
            <person name="Im W.T."/>
            <person name="Siddiqi M.Z."/>
        </authorList>
    </citation>
    <scope>NUCLEOTIDE SEQUENCE [LARGE SCALE GENOMIC DNA]</scope>
    <source>
        <strain evidence="2 3">BS26</strain>
    </source>
</reference>
<dbReference type="KEGG" id="nia:A8C56_07530"/>
<feature type="domain" description="SnoaL-like" evidence="1">
    <location>
        <begin position="8"/>
        <end position="109"/>
    </location>
</feature>
<gene>
    <name evidence="2" type="ORF">A8C56_07530</name>
</gene>
<dbReference type="InterPro" id="IPR032710">
    <property type="entry name" value="NTF2-like_dom_sf"/>
</dbReference>
<dbReference type="RefSeq" id="WP_067754042.1">
    <property type="nucleotide sequence ID" value="NZ_CP015772.1"/>
</dbReference>
<evidence type="ECO:0000259" key="1">
    <source>
        <dbReference type="Pfam" id="PF12680"/>
    </source>
</evidence>
<organism evidence="2 3">
    <name type="scientific">Niabella ginsenosidivorans</name>
    <dbReference type="NCBI Taxonomy" id="1176587"/>
    <lineage>
        <taxon>Bacteria</taxon>
        <taxon>Pseudomonadati</taxon>
        <taxon>Bacteroidota</taxon>
        <taxon>Chitinophagia</taxon>
        <taxon>Chitinophagales</taxon>
        <taxon>Chitinophagaceae</taxon>
        <taxon>Niabella</taxon>
    </lineage>
</organism>
<accession>A0A1A9I2B1</accession>
<dbReference type="OrthoDB" id="391735at2"/>
<sequence>MTNIEIIDRFFTAFGNLNDRDLNALYSDDVIYSDPLFGLLQGQQVKEKWELVCKSVKELQLTVIKKEEIDHEYATCQWKAEYVSASTGKPVIFYSKSFMRFADGRITEHSEGFRLTQWIAQVYGIKGRLFGWLNFMKRKVQAEYQERLNKYSKSKVFFETGKKRRHISDSFDQ</sequence>
<evidence type="ECO:0000313" key="2">
    <source>
        <dbReference type="EMBL" id="ANH80850.1"/>
    </source>
</evidence>